<dbReference type="NCBIfam" id="TIGR03696">
    <property type="entry name" value="Rhs_assc_core"/>
    <property type="match status" value="1"/>
</dbReference>
<evidence type="ECO:0000313" key="1">
    <source>
        <dbReference type="EMBL" id="TKI69451.1"/>
    </source>
</evidence>
<organism evidence="1 2">
    <name type="scientific">Lysinibacillus mangiferihumi</name>
    <dbReference type="NCBI Taxonomy" id="1130819"/>
    <lineage>
        <taxon>Bacteria</taxon>
        <taxon>Bacillati</taxon>
        <taxon>Bacillota</taxon>
        <taxon>Bacilli</taxon>
        <taxon>Bacillales</taxon>
        <taxon>Bacillaceae</taxon>
        <taxon>Lysinibacillus</taxon>
    </lineage>
</organism>
<dbReference type="InterPro" id="IPR022385">
    <property type="entry name" value="Rhs_assc_core"/>
</dbReference>
<protein>
    <submittedName>
        <fullName evidence="1">RHS repeat-associated core domain-containing protein</fullName>
    </submittedName>
</protein>
<accession>A0A4U2Z8Y2</accession>
<evidence type="ECO:0000313" key="2">
    <source>
        <dbReference type="Proteomes" id="UP000308744"/>
    </source>
</evidence>
<gene>
    <name evidence="1" type="ORF">FC756_09140</name>
</gene>
<dbReference type="EMBL" id="SZPU01000029">
    <property type="protein sequence ID" value="TKI69451.1"/>
    <property type="molecule type" value="Genomic_DNA"/>
</dbReference>
<reference evidence="1 2" key="1">
    <citation type="submission" date="2019-04" db="EMBL/GenBank/DDBJ databases">
        <title>Lysinibacillus genome sequencing.</title>
        <authorList>
            <person name="Dunlap C."/>
        </authorList>
    </citation>
    <scope>NUCLEOTIDE SEQUENCE [LARGE SCALE GENOMIC DNA]</scope>
    <source>
        <strain evidence="1 2">CCTCC AB 2010389</strain>
    </source>
</reference>
<name>A0A4U2Z8Y2_9BACI</name>
<comment type="caution">
    <text evidence="1">The sequence shown here is derived from an EMBL/GenBank/DDBJ whole genome shotgun (WGS) entry which is preliminary data.</text>
</comment>
<sequence>MGLYYNRFRYYDPEQGNYTQVDPIGLAGGNPTLYGYVSDPNRFVDPFGLSECKGAKRLGKFRKNFAGDLKESRFNGHMDKHGMNYDVIKDTLDNPDNIFYHKNNNHLLFYKDGDVVVVSGKDSGIITAYGKSDAAGVYKDIKFITDKPAITQIE</sequence>
<dbReference type="Proteomes" id="UP000308744">
    <property type="component" value="Unassembled WGS sequence"/>
</dbReference>
<dbReference type="AlphaFoldDB" id="A0A4U2Z8Y2"/>
<keyword evidence="2" id="KW-1185">Reference proteome</keyword>
<proteinExistence type="predicted"/>
<dbReference type="Gene3D" id="2.180.10.10">
    <property type="entry name" value="RHS repeat-associated core"/>
    <property type="match status" value="1"/>
</dbReference>